<dbReference type="InterPro" id="IPR039046">
    <property type="entry name" value="PDPK1"/>
</dbReference>
<feature type="region of interest" description="Disordered" evidence="13">
    <location>
        <begin position="20"/>
        <end position="41"/>
    </location>
</feature>
<evidence type="ECO:0000313" key="15">
    <source>
        <dbReference type="EMBL" id="KAG8557946.1"/>
    </source>
</evidence>
<dbReference type="SUPFAM" id="SSF50729">
    <property type="entry name" value="PH domain-like"/>
    <property type="match status" value="1"/>
</dbReference>
<feature type="domain" description="Protein kinase" evidence="14">
    <location>
        <begin position="43"/>
        <end position="378"/>
    </location>
</feature>
<evidence type="ECO:0000256" key="2">
    <source>
        <dbReference type="ARBA" id="ARBA00012513"/>
    </source>
</evidence>
<dbReference type="GO" id="GO:0035556">
    <property type="term" value="P:intracellular signal transduction"/>
    <property type="evidence" value="ECO:0007669"/>
    <property type="project" value="TreeGrafter"/>
</dbReference>
<dbReference type="EMBL" id="WNYA01000008">
    <property type="protein sequence ID" value="KAG8557946.1"/>
    <property type="molecule type" value="Genomic_DNA"/>
</dbReference>
<dbReference type="InterPro" id="IPR011993">
    <property type="entry name" value="PH-like_dom_sf"/>
</dbReference>
<evidence type="ECO:0000313" key="16">
    <source>
        <dbReference type="Proteomes" id="UP000824782"/>
    </source>
</evidence>
<comment type="catalytic activity">
    <reaction evidence="10">
        <text>L-seryl-[protein] + ATP = O-phospho-L-seryl-[protein] + ADP + H(+)</text>
        <dbReference type="Rhea" id="RHEA:17989"/>
        <dbReference type="Rhea" id="RHEA-COMP:9863"/>
        <dbReference type="Rhea" id="RHEA-COMP:11604"/>
        <dbReference type="ChEBI" id="CHEBI:15378"/>
        <dbReference type="ChEBI" id="CHEBI:29999"/>
        <dbReference type="ChEBI" id="CHEBI:30616"/>
        <dbReference type="ChEBI" id="CHEBI:83421"/>
        <dbReference type="ChEBI" id="CHEBI:456216"/>
        <dbReference type="EC" id="2.7.11.1"/>
    </reaction>
</comment>
<keyword evidence="6 11" id="KW-0547">Nucleotide-binding</keyword>
<dbReference type="InterPro" id="IPR008271">
    <property type="entry name" value="Ser/Thr_kinase_AS"/>
</dbReference>
<dbReference type="FunFam" id="1.10.510.10:FF:000405">
    <property type="entry name" value="Mitogen-activated protein kinase"/>
    <property type="match status" value="1"/>
</dbReference>
<dbReference type="FunFam" id="2.30.29.30:FF:000126">
    <property type="entry name" value="3-phosphoinositide dependent protein kinase 1"/>
    <property type="match status" value="1"/>
</dbReference>
<dbReference type="Gene3D" id="1.10.510.10">
    <property type="entry name" value="Transferase(Phosphotransferase) domain 1"/>
    <property type="match status" value="1"/>
</dbReference>
<keyword evidence="16" id="KW-1185">Reference proteome</keyword>
<comment type="catalytic activity">
    <reaction evidence="9">
        <text>L-threonyl-[protein] + ATP = O-phospho-L-threonyl-[protein] + ADP + H(+)</text>
        <dbReference type="Rhea" id="RHEA:46608"/>
        <dbReference type="Rhea" id="RHEA-COMP:11060"/>
        <dbReference type="Rhea" id="RHEA-COMP:11605"/>
        <dbReference type="ChEBI" id="CHEBI:15378"/>
        <dbReference type="ChEBI" id="CHEBI:30013"/>
        <dbReference type="ChEBI" id="CHEBI:30616"/>
        <dbReference type="ChEBI" id="CHEBI:61977"/>
        <dbReference type="ChEBI" id="CHEBI:456216"/>
        <dbReference type="EC" id="2.7.11.1"/>
    </reaction>
</comment>
<dbReference type="PANTHER" id="PTHR24356">
    <property type="entry name" value="SERINE/THREONINE-PROTEIN KINASE"/>
    <property type="match status" value="1"/>
</dbReference>
<accession>A0AAV7AFS3</accession>
<evidence type="ECO:0000256" key="12">
    <source>
        <dbReference type="RuleBase" id="RU000304"/>
    </source>
</evidence>
<evidence type="ECO:0000256" key="6">
    <source>
        <dbReference type="ARBA" id="ARBA00022741"/>
    </source>
</evidence>
<dbReference type="Proteomes" id="UP000824782">
    <property type="component" value="Unassembled WGS sequence"/>
</dbReference>
<dbReference type="InterPro" id="IPR050236">
    <property type="entry name" value="Ser_Thr_kinase_AGC"/>
</dbReference>
<dbReference type="InterPro" id="IPR000719">
    <property type="entry name" value="Prot_kinase_dom"/>
</dbReference>
<evidence type="ECO:0000259" key="14">
    <source>
        <dbReference type="PROSITE" id="PS50011"/>
    </source>
</evidence>
<dbReference type="SMART" id="SM00220">
    <property type="entry name" value="S_TKc"/>
    <property type="match status" value="1"/>
</dbReference>
<organism evidence="15 16">
    <name type="scientific">Engystomops pustulosus</name>
    <name type="common">Tungara frog</name>
    <name type="synonym">Physalaemus pustulosus</name>
    <dbReference type="NCBI Taxonomy" id="76066"/>
    <lineage>
        <taxon>Eukaryota</taxon>
        <taxon>Metazoa</taxon>
        <taxon>Chordata</taxon>
        <taxon>Craniata</taxon>
        <taxon>Vertebrata</taxon>
        <taxon>Euteleostomi</taxon>
        <taxon>Amphibia</taxon>
        <taxon>Batrachia</taxon>
        <taxon>Anura</taxon>
        <taxon>Neobatrachia</taxon>
        <taxon>Hyloidea</taxon>
        <taxon>Leptodactylidae</taxon>
        <taxon>Leiuperinae</taxon>
        <taxon>Engystomops</taxon>
    </lineage>
</organism>
<keyword evidence="5" id="KW-0808">Transferase</keyword>
<dbReference type="PROSITE" id="PS00108">
    <property type="entry name" value="PROTEIN_KINASE_ST"/>
    <property type="match status" value="1"/>
</dbReference>
<evidence type="ECO:0000256" key="8">
    <source>
        <dbReference type="ARBA" id="ARBA00022840"/>
    </source>
</evidence>
<feature type="compositionally biased region" description="Low complexity" evidence="13">
    <location>
        <begin position="25"/>
        <end position="34"/>
    </location>
</feature>
<evidence type="ECO:0000256" key="5">
    <source>
        <dbReference type="ARBA" id="ARBA00022679"/>
    </source>
</evidence>
<dbReference type="EC" id="2.7.11.1" evidence="2"/>
<dbReference type="InterPro" id="IPR011009">
    <property type="entry name" value="Kinase-like_dom_sf"/>
</dbReference>
<evidence type="ECO:0000256" key="9">
    <source>
        <dbReference type="ARBA" id="ARBA00047899"/>
    </source>
</evidence>
<keyword evidence="4 12" id="KW-0723">Serine/threonine-protein kinase</keyword>
<keyword evidence="8 11" id="KW-0067">ATP-binding</keyword>
<evidence type="ECO:0000256" key="13">
    <source>
        <dbReference type="SAM" id="MobiDB-lite"/>
    </source>
</evidence>
<dbReference type="Gene3D" id="2.30.29.30">
    <property type="entry name" value="Pleckstrin-homology domain (PH domain)/Phosphotyrosine-binding domain (PTB)"/>
    <property type="match status" value="1"/>
</dbReference>
<dbReference type="AlphaFoldDB" id="A0AAV7AFS3"/>
<reference evidence="15" key="1">
    <citation type="thesis" date="2020" institute="ProQuest LLC" country="789 East Eisenhower Parkway, Ann Arbor, MI, USA">
        <title>Comparative Genomics and Chromosome Evolution.</title>
        <authorList>
            <person name="Mudd A.B."/>
        </authorList>
    </citation>
    <scope>NUCLEOTIDE SEQUENCE</scope>
    <source>
        <strain evidence="15">237g6f4</strain>
        <tissue evidence="15">Blood</tissue>
    </source>
</reference>
<evidence type="ECO:0000256" key="10">
    <source>
        <dbReference type="ARBA" id="ARBA00048679"/>
    </source>
</evidence>
<proteinExistence type="inferred from homology"/>
<keyword evidence="7" id="KW-0418">Kinase</keyword>
<evidence type="ECO:0000256" key="3">
    <source>
        <dbReference type="ARBA" id="ARBA00018538"/>
    </source>
</evidence>
<dbReference type="Pfam" id="PF00069">
    <property type="entry name" value="Pkinase"/>
    <property type="match status" value="1"/>
</dbReference>
<dbReference type="CDD" id="cd05581">
    <property type="entry name" value="STKc_PDK1"/>
    <property type="match status" value="1"/>
</dbReference>
<dbReference type="Gene3D" id="3.30.200.20">
    <property type="entry name" value="Phosphorylase Kinase, domain 1"/>
    <property type="match status" value="1"/>
</dbReference>
<evidence type="ECO:0000256" key="1">
    <source>
        <dbReference type="ARBA" id="ARBA00010006"/>
    </source>
</evidence>
<name>A0AAV7AFS3_ENGPU</name>
<dbReference type="CDD" id="cd01262">
    <property type="entry name" value="PH_PDK1"/>
    <property type="match status" value="1"/>
</dbReference>
<dbReference type="SUPFAM" id="SSF56112">
    <property type="entry name" value="Protein kinase-like (PK-like)"/>
    <property type="match status" value="1"/>
</dbReference>
<comment type="caution">
    <text evidence="15">The sequence shown here is derived from an EMBL/GenBank/DDBJ whole genome shotgun (WGS) entry which is preliminary data.</text>
</comment>
<evidence type="ECO:0000256" key="7">
    <source>
        <dbReference type="ARBA" id="ARBA00022777"/>
    </source>
</evidence>
<sequence>MATHPWIALHEKLDQEIDTNTESEQQTVQQPTQQPRKKRPQDFKFGKILGEGSFSTVVLAKEIATGREYAIKILQKRHIVKENKVPYVTRERDVMSRLDHPFFVKLYFTFQDVEKLYFGLSYAKNGELLKYIRKIGSFDETCTRFYSAEIVRALEYLHEKGIIHRDLKPENILLSEDMHIQITDFGTAKVLSSDTRQARANSFVGTAQYVSPELLTEKSACKRQFRLWLGCIIYQLVAGLHIQGGFRQIKRLGCEEMGGFGPLKAHSFFDASHGKTTPSDSPKLTAYLPAMAEDDEEFYGNYDDLLSQFGGMQVATSVTPPVLPAPEPVQPQRCDSNIEQYIHDLDNNSFELDLQFSEEEKRLLLEKQIGGNQWHQFVENNLILKMGPVDKRKGLFARRRQLLLTEGPHLYYVDPVNKVLKGEIPWSQELRPEAKNFKTFFVHTPNRTYYLMDPSGNAHKWCKKIQEVWRHRYQNHQNSSI</sequence>
<dbReference type="PROSITE" id="PS50011">
    <property type="entry name" value="PROTEIN_KINASE_DOM"/>
    <property type="match status" value="1"/>
</dbReference>
<dbReference type="InterPro" id="IPR017441">
    <property type="entry name" value="Protein_kinase_ATP_BS"/>
</dbReference>
<evidence type="ECO:0000256" key="4">
    <source>
        <dbReference type="ARBA" id="ARBA00022527"/>
    </source>
</evidence>
<protein>
    <recommendedName>
        <fullName evidence="3">3-phosphoinositide-dependent protein kinase 1</fullName>
        <ecNumber evidence="2">2.7.11.1</ecNumber>
    </recommendedName>
</protein>
<dbReference type="GO" id="GO:0004674">
    <property type="term" value="F:protein serine/threonine kinase activity"/>
    <property type="evidence" value="ECO:0007669"/>
    <property type="project" value="UniProtKB-KW"/>
</dbReference>
<dbReference type="FunFam" id="3.30.200.20:FF:000257">
    <property type="entry name" value="3-phosphoinositide-dependent protein kinase 1"/>
    <property type="match status" value="1"/>
</dbReference>
<dbReference type="InterPro" id="IPR033931">
    <property type="entry name" value="PDK1-typ_PH"/>
</dbReference>
<gene>
    <name evidence="15" type="ORF">GDO81_016789</name>
</gene>
<dbReference type="PROSITE" id="PS00107">
    <property type="entry name" value="PROTEIN_KINASE_ATP"/>
    <property type="match status" value="1"/>
</dbReference>
<evidence type="ECO:0000256" key="11">
    <source>
        <dbReference type="PROSITE-ProRule" id="PRU10141"/>
    </source>
</evidence>
<feature type="binding site" evidence="11">
    <location>
        <position position="72"/>
    </location>
    <ligand>
        <name>ATP</name>
        <dbReference type="ChEBI" id="CHEBI:30616"/>
    </ligand>
</feature>
<dbReference type="Pfam" id="PF14593">
    <property type="entry name" value="PH_3"/>
    <property type="match status" value="1"/>
</dbReference>
<comment type="similarity">
    <text evidence="1">Belongs to the protein kinase superfamily. AGC Ser/Thr protein kinase family. PDPK1 subfamily.</text>
</comment>
<dbReference type="PANTHER" id="PTHR24356:SF163">
    <property type="entry name" value="3-PHOSPHOINOSITIDE-DEPENDENT PROTEIN KINASE 1-RELATED"/>
    <property type="match status" value="1"/>
</dbReference>
<dbReference type="GO" id="GO:0005524">
    <property type="term" value="F:ATP binding"/>
    <property type="evidence" value="ECO:0007669"/>
    <property type="project" value="UniProtKB-UniRule"/>
</dbReference>